<dbReference type="Pfam" id="PF00059">
    <property type="entry name" value="Lectin_C"/>
    <property type="match status" value="1"/>
</dbReference>
<dbReference type="InterPro" id="IPR050111">
    <property type="entry name" value="C-type_lectin/snaclec_domain"/>
</dbReference>
<dbReference type="Pfam" id="PF07648">
    <property type="entry name" value="Kazal_2"/>
    <property type="match status" value="1"/>
</dbReference>
<keyword evidence="3" id="KW-0732">Signal</keyword>
<gene>
    <name evidence="5" type="ORF">P5673_032589</name>
</gene>
<dbReference type="Gene3D" id="2.60.40.2080">
    <property type="match status" value="2"/>
</dbReference>
<dbReference type="InterPro" id="IPR016186">
    <property type="entry name" value="C-type_lectin-like/link_sf"/>
</dbReference>
<accession>A0AAD9PR07</accession>
<dbReference type="AlphaFoldDB" id="A0AAD9PR07"/>
<name>A0AAD9PR07_ACRCE</name>
<dbReference type="Gene3D" id="3.10.100.10">
    <property type="entry name" value="Mannose-Binding Protein A, subunit A"/>
    <property type="match status" value="1"/>
</dbReference>
<dbReference type="InterPro" id="IPR018378">
    <property type="entry name" value="C-type_lectin_CS"/>
</dbReference>
<evidence type="ECO:0000259" key="4">
    <source>
        <dbReference type="PROSITE" id="PS50041"/>
    </source>
</evidence>
<dbReference type="PANTHER" id="PTHR22803">
    <property type="entry name" value="MANNOSE, PHOSPHOLIPASE, LECTIN RECEPTOR RELATED"/>
    <property type="match status" value="1"/>
</dbReference>
<reference evidence="5" key="1">
    <citation type="journal article" date="2023" name="G3 (Bethesda)">
        <title>Whole genome assembly and annotation of the endangered Caribbean coral Acropora cervicornis.</title>
        <authorList>
            <person name="Selwyn J.D."/>
            <person name="Vollmer S.V."/>
        </authorList>
    </citation>
    <scope>NUCLEOTIDE SEQUENCE</scope>
    <source>
        <strain evidence="5">K2</strain>
    </source>
</reference>
<dbReference type="InterPro" id="IPR037221">
    <property type="entry name" value="H-type_lectin_dom_sf"/>
</dbReference>
<evidence type="ECO:0000313" key="6">
    <source>
        <dbReference type="Proteomes" id="UP001249851"/>
    </source>
</evidence>
<proteinExistence type="predicted"/>
<evidence type="ECO:0000313" key="5">
    <source>
        <dbReference type="EMBL" id="KAK2547421.1"/>
    </source>
</evidence>
<dbReference type="PROSITE" id="PS50041">
    <property type="entry name" value="C_TYPE_LECTIN_2"/>
    <property type="match status" value="1"/>
</dbReference>
<keyword evidence="6" id="KW-1185">Reference proteome</keyword>
<dbReference type="Gene3D" id="3.30.60.30">
    <property type="match status" value="1"/>
</dbReference>
<dbReference type="PROSITE" id="PS00615">
    <property type="entry name" value="C_TYPE_LECTIN_1"/>
    <property type="match status" value="1"/>
</dbReference>
<dbReference type="InterPro" id="IPR002350">
    <property type="entry name" value="Kazal_dom"/>
</dbReference>
<dbReference type="SUPFAM" id="SSF56436">
    <property type="entry name" value="C-type lectin-like"/>
    <property type="match status" value="1"/>
</dbReference>
<dbReference type="InterPro" id="IPR016187">
    <property type="entry name" value="CTDL_fold"/>
</dbReference>
<feature type="compositionally biased region" description="Polar residues" evidence="2">
    <location>
        <begin position="1031"/>
        <end position="1040"/>
    </location>
</feature>
<dbReference type="InterPro" id="IPR001304">
    <property type="entry name" value="C-type_lectin-like"/>
</dbReference>
<protein>
    <submittedName>
        <fullName evidence="5">Lectin BRA-3</fullName>
    </submittedName>
</protein>
<evidence type="ECO:0000256" key="3">
    <source>
        <dbReference type="SAM" id="SignalP"/>
    </source>
</evidence>
<dbReference type="Proteomes" id="UP001249851">
    <property type="component" value="Unassembled WGS sequence"/>
</dbReference>
<evidence type="ECO:0000256" key="1">
    <source>
        <dbReference type="ARBA" id="ARBA00023157"/>
    </source>
</evidence>
<keyword evidence="1" id="KW-1015">Disulfide bond</keyword>
<feature type="region of interest" description="Disordered" evidence="2">
    <location>
        <begin position="938"/>
        <end position="1040"/>
    </location>
</feature>
<comment type="caution">
    <text evidence="5">The sequence shown here is derived from an EMBL/GenBank/DDBJ whole genome shotgun (WGS) entry which is preliminary data.</text>
</comment>
<dbReference type="CDD" id="cd00104">
    <property type="entry name" value="KAZAL_FS"/>
    <property type="match status" value="1"/>
</dbReference>
<feature type="compositionally biased region" description="Gly residues" evidence="2">
    <location>
        <begin position="973"/>
        <end position="1023"/>
    </location>
</feature>
<feature type="chain" id="PRO_5041970643" evidence="3">
    <location>
        <begin position="25"/>
        <end position="1040"/>
    </location>
</feature>
<feature type="signal peptide" evidence="3">
    <location>
        <begin position="1"/>
        <end position="24"/>
    </location>
</feature>
<reference evidence="5" key="2">
    <citation type="journal article" date="2023" name="Science">
        <title>Genomic signatures of disease resistance in endangered staghorn corals.</title>
        <authorList>
            <person name="Vollmer S.V."/>
            <person name="Selwyn J.D."/>
            <person name="Despard B.A."/>
            <person name="Roesel C.L."/>
        </authorList>
    </citation>
    <scope>NUCLEOTIDE SEQUENCE</scope>
    <source>
        <strain evidence="5">K2</strain>
    </source>
</reference>
<dbReference type="EMBL" id="JARQWQ010000185">
    <property type="protein sequence ID" value="KAK2547421.1"/>
    <property type="molecule type" value="Genomic_DNA"/>
</dbReference>
<dbReference type="SMART" id="SM00280">
    <property type="entry name" value="KAZAL"/>
    <property type="match status" value="1"/>
</dbReference>
<sequence length="1040" mass="113641">MELARRIMPFWLSICFLFIHSVQGAEQGKIEIQMIGNETYQCQYVSFSRRFPNSRIPVRVFASVNHHSNSHHSHSSHVHDTVLVWVEDISTSLFKTCVVTGGQRLGANYTINWFAFQGAQSGVQHGQARYGLFTTGTKCTRVVFAPAFSTIPHIQTTVQHGTVDQRKDAMDVWIESLSTTEFEVCLRESRTFDGPHSNLYVRRRSPRFYSQNMRFHQLKKIMHCVILVTAAKFLNNTSTSITVEKGPLSCWAEEIERSFIQVCIKDYAGIDGRRDDLEVNYVGFGNPDPCDNVSCLYYSRPMAYSPQRCDCVCETSCPSYREEMCASNGRTFRNFCQLKKEICETSFPLQKGRHQFNNHPSWAEDQCETIQFEPFIFYPHQKIFVQLTVNHVNYSDPTYVHEATTPWLENVNNTHFMACVTRAGRNDYPSDSFATVDWIAYQGSPPGGVVGEKKFSRWWTGTSCETVNLPSGKFSSSPTVFATAEHYRSGMKHDAASLWLEDLSASSFKICIRELQNFAGVHDDISVNWLAFGTLHRLLFSEHNNDVNFDRTYNANPIVLLTATHTSGGRNARPQCNGIVGWIEFISRSRFRICVKELFVQRFDPLSVSYAVLADVCHDGWRYFQGYCYRKVSSCDSWNNGESQCATLGANLPSVHSQEENVFIQSLLSGENGWLGLSDINTEGTFVWSDGTRLNFTYWATRQPNNFRNEDCVHTLGSLQDYRYKWNDVNCSSCHKYSCKKVPFISFTLTTNGRKGRFGVIQRFTVPRTGRYRIKAWGARGGTHSYNYGYRPGTYYGGKGALKEGIFALTKGTVLNIVVGQRGGDSVEVRGGRSTNRTAAQLGLSVEDNAGTGGGGGSFVYTLRNKLLLAAGGGGGASSGYNGVDGRVGSSGTGSVGSYLSYVGGGGNRGQPGQCNSAGASYHGGVGAGWLSQGCVRAGSEHGERGGSRAQGWVGGRAGRMNSGNNGGPPPGAVGGFGGGGGGSEDNGASGGGGGYSGGGSGTYPQQAGGGGGSYCSGSGCSGSSGANSNDNGRVQISPV</sequence>
<organism evidence="5 6">
    <name type="scientific">Acropora cervicornis</name>
    <name type="common">Staghorn coral</name>
    <dbReference type="NCBI Taxonomy" id="6130"/>
    <lineage>
        <taxon>Eukaryota</taxon>
        <taxon>Metazoa</taxon>
        <taxon>Cnidaria</taxon>
        <taxon>Anthozoa</taxon>
        <taxon>Hexacorallia</taxon>
        <taxon>Scleractinia</taxon>
        <taxon>Astrocoeniina</taxon>
        <taxon>Acroporidae</taxon>
        <taxon>Acropora</taxon>
    </lineage>
</organism>
<feature type="domain" description="C-type lectin" evidence="4">
    <location>
        <begin position="624"/>
        <end position="740"/>
    </location>
</feature>
<evidence type="ECO:0000256" key="2">
    <source>
        <dbReference type="SAM" id="MobiDB-lite"/>
    </source>
</evidence>
<dbReference type="SMART" id="SM00034">
    <property type="entry name" value="CLECT"/>
    <property type="match status" value="1"/>
</dbReference>
<dbReference type="SUPFAM" id="SSF100895">
    <property type="entry name" value="Kazal-type serine protease inhibitors"/>
    <property type="match status" value="1"/>
</dbReference>
<dbReference type="InterPro" id="IPR036058">
    <property type="entry name" value="Kazal_dom_sf"/>
</dbReference>